<feature type="unsure residue" description="D or N" evidence="1">
    <location>
        <position position="105"/>
    </location>
</feature>
<reference evidence="1" key="1">
    <citation type="journal article" date="2015" name="Antimicrob. Agents Chemother.">
        <title>Novel Phage Lysin Capable of Killing the Multidrug-Resistant Gram-Negative Bacterium Acinetobacter baumannii in a Mouse Bacteremia Model.</title>
        <authorList>
            <person name="Lood R."/>
            <person name="Winer B.Y."/>
            <person name="Pelzek A.J."/>
            <person name="Diez-Martinez R."/>
            <person name="Thandar M."/>
            <person name="Euler C.W."/>
            <person name="Schuch R."/>
            <person name="Fischetti V.A."/>
        </authorList>
    </citation>
    <scope>NUCLEOTIDE SEQUENCE</scope>
</reference>
<accession>A0A0B5KZH1</accession>
<sequence>MSANPELPWIAEARRHIGLAEIAGPKHNQTIIKWLKDLKSSWLDDETAWCGTFVAHCLQTAGFQRGSVNSRSKTYKSGTKAPPGFYPFNWYAALEYIKEGGVKLDKPCYGCVAVKSREGGGHVTFVVGKTPTGKLICLGGNQSNKVCFAVYDVSAFEAFMWYGKTSKPAAHRYDLPVLKIVSVTSVSEA</sequence>
<dbReference type="InterPro" id="IPR013423">
    <property type="entry name" value="CHP02594"/>
</dbReference>
<name>A0A0B5KZH1_9VIRU</name>
<protein>
    <submittedName>
        <fullName evidence="1">Endolysin</fullName>
    </submittedName>
</protein>
<organism evidence="1">
    <name type="scientific">Acinetobacter phage RL-2015</name>
    <dbReference type="NCBI Taxonomy" id="1604868"/>
    <lineage>
        <taxon>Viruses</taxon>
    </lineage>
</organism>
<dbReference type="NCBIfam" id="TIGR02594">
    <property type="entry name" value="TIGR02594 family protein"/>
    <property type="match status" value="1"/>
</dbReference>
<proteinExistence type="predicted"/>
<evidence type="ECO:0000313" key="1">
    <source>
        <dbReference type="EMBL" id="AJG41890.1"/>
    </source>
</evidence>
<dbReference type="EMBL" id="KJ740409">
    <property type="protein sequence ID" value="AJG41886.1"/>
    <property type="molecule type" value="Genomic_DNA"/>
</dbReference>
<dbReference type="EMBL" id="KJ740413">
    <property type="protein sequence ID" value="AJG41890.1"/>
    <property type="molecule type" value="Genomic_DNA"/>
</dbReference>